<keyword evidence="2" id="KW-0342">GTP-binding</keyword>
<dbReference type="GO" id="GO:0007165">
    <property type="term" value="P:signal transduction"/>
    <property type="evidence" value="ECO:0000318"/>
    <property type="project" value="GO_Central"/>
</dbReference>
<reference evidence="3 4" key="1">
    <citation type="journal article" date="2007" name="Science">
        <title>Sea anemone genome reveals ancestral eumetazoan gene repertoire and genomic organization.</title>
        <authorList>
            <person name="Putnam N.H."/>
            <person name="Srivastava M."/>
            <person name="Hellsten U."/>
            <person name="Dirks B."/>
            <person name="Chapman J."/>
            <person name="Salamov A."/>
            <person name="Terry A."/>
            <person name="Shapiro H."/>
            <person name="Lindquist E."/>
            <person name="Kapitonov V.V."/>
            <person name="Jurka J."/>
            <person name="Genikhovich G."/>
            <person name="Grigoriev I.V."/>
            <person name="Lucas S.M."/>
            <person name="Steele R.E."/>
            <person name="Finnerty J.R."/>
            <person name="Technau U."/>
            <person name="Martindale M.Q."/>
            <person name="Rokhsar D.S."/>
        </authorList>
    </citation>
    <scope>NUCLEOTIDE SEQUENCE [LARGE SCALE GENOMIC DNA]</scope>
    <source>
        <strain evidence="4">CH2 X CH6</strain>
    </source>
</reference>
<dbReference type="GO" id="GO:0007015">
    <property type="term" value="P:actin filament organization"/>
    <property type="evidence" value="ECO:0000318"/>
    <property type="project" value="GO_Central"/>
</dbReference>
<organism evidence="3 4">
    <name type="scientific">Nematostella vectensis</name>
    <name type="common">Starlet sea anemone</name>
    <dbReference type="NCBI Taxonomy" id="45351"/>
    <lineage>
        <taxon>Eukaryota</taxon>
        <taxon>Metazoa</taxon>
        <taxon>Cnidaria</taxon>
        <taxon>Anthozoa</taxon>
        <taxon>Hexacorallia</taxon>
        <taxon>Actiniaria</taxon>
        <taxon>Edwardsiidae</taxon>
        <taxon>Nematostella</taxon>
    </lineage>
</organism>
<evidence type="ECO:0000313" key="4">
    <source>
        <dbReference type="Proteomes" id="UP000001593"/>
    </source>
</evidence>
<dbReference type="PROSITE" id="PS51419">
    <property type="entry name" value="RAB"/>
    <property type="match status" value="1"/>
</dbReference>
<dbReference type="InterPro" id="IPR001806">
    <property type="entry name" value="Small_GTPase"/>
</dbReference>
<keyword evidence="1" id="KW-0547">Nucleotide-binding</keyword>
<dbReference type="PROSITE" id="PS51421">
    <property type="entry name" value="RAS"/>
    <property type="match status" value="1"/>
</dbReference>
<dbReference type="Proteomes" id="UP000001593">
    <property type="component" value="Unassembled WGS sequence"/>
</dbReference>
<dbReference type="Pfam" id="PF00071">
    <property type="entry name" value="Ras"/>
    <property type="match status" value="1"/>
</dbReference>
<dbReference type="GO" id="GO:0005886">
    <property type="term" value="C:plasma membrane"/>
    <property type="evidence" value="ECO:0000318"/>
    <property type="project" value="GO_Central"/>
</dbReference>
<dbReference type="GO" id="GO:0006897">
    <property type="term" value="P:endocytosis"/>
    <property type="evidence" value="ECO:0000318"/>
    <property type="project" value="GO_Central"/>
</dbReference>
<dbReference type="SMART" id="SM00175">
    <property type="entry name" value="RAB"/>
    <property type="match status" value="1"/>
</dbReference>
<dbReference type="AlphaFoldDB" id="A7S7Y6"/>
<dbReference type="GO" id="GO:0003924">
    <property type="term" value="F:GTPase activity"/>
    <property type="evidence" value="ECO:0000318"/>
    <property type="project" value="GO_Central"/>
</dbReference>
<evidence type="ECO:0000256" key="2">
    <source>
        <dbReference type="ARBA" id="ARBA00023134"/>
    </source>
</evidence>
<dbReference type="KEGG" id="nve:5511887"/>
<dbReference type="NCBIfam" id="TIGR00231">
    <property type="entry name" value="small_GTP"/>
    <property type="match status" value="1"/>
</dbReference>
<dbReference type="GO" id="GO:0007264">
    <property type="term" value="P:small GTPase-mediated signal transduction"/>
    <property type="evidence" value="ECO:0007669"/>
    <property type="project" value="InterPro"/>
</dbReference>
<dbReference type="FunFam" id="3.40.50.300:FF:001600">
    <property type="entry name" value="RhoU, isoform B"/>
    <property type="match status" value="1"/>
</dbReference>
<dbReference type="PhylomeDB" id="A7S7Y6"/>
<dbReference type="OrthoDB" id="8830751at2759"/>
<dbReference type="PROSITE" id="PS51420">
    <property type="entry name" value="RHO"/>
    <property type="match status" value="1"/>
</dbReference>
<dbReference type="PRINTS" id="PR00449">
    <property type="entry name" value="RASTRNSFRMNG"/>
</dbReference>
<proteinExistence type="predicted"/>
<dbReference type="SMART" id="SM00173">
    <property type="entry name" value="RAS"/>
    <property type="match status" value="1"/>
</dbReference>
<gene>
    <name evidence="3" type="ORF">NEMVEDRAFT_v1g167553</name>
</gene>
<dbReference type="EMBL" id="DS469595">
    <property type="protein sequence ID" value="EDO40156.1"/>
    <property type="molecule type" value="Genomic_DNA"/>
</dbReference>
<dbReference type="PANTHER" id="PTHR24072">
    <property type="entry name" value="RHO FAMILY GTPASE"/>
    <property type="match status" value="1"/>
</dbReference>
<dbReference type="eggNOG" id="KOG0393">
    <property type="taxonomic scope" value="Eukaryota"/>
</dbReference>
<dbReference type="GO" id="GO:0019901">
    <property type="term" value="F:protein kinase binding"/>
    <property type="evidence" value="ECO:0000318"/>
    <property type="project" value="GO_Central"/>
</dbReference>
<dbReference type="SUPFAM" id="SSF52540">
    <property type="entry name" value="P-loop containing nucleoside triphosphate hydrolases"/>
    <property type="match status" value="1"/>
</dbReference>
<evidence type="ECO:0000256" key="1">
    <source>
        <dbReference type="ARBA" id="ARBA00022741"/>
    </source>
</evidence>
<dbReference type="InterPro" id="IPR003578">
    <property type="entry name" value="Small_GTPase_Rho"/>
</dbReference>
<dbReference type="GO" id="GO:0030010">
    <property type="term" value="P:establishment of cell polarity"/>
    <property type="evidence" value="ECO:0000318"/>
    <property type="project" value="GO_Central"/>
</dbReference>
<dbReference type="GO" id="GO:0005525">
    <property type="term" value="F:GTP binding"/>
    <property type="evidence" value="ECO:0000318"/>
    <property type="project" value="GO_Central"/>
</dbReference>
<dbReference type="OMA" id="TPELGIK"/>
<evidence type="ECO:0000313" key="3">
    <source>
        <dbReference type="EMBL" id="EDO40156.1"/>
    </source>
</evidence>
<dbReference type="HOGENOM" id="CLU_041217_21_3_1"/>
<keyword evidence="4" id="KW-1185">Reference proteome</keyword>
<dbReference type="SMART" id="SM00174">
    <property type="entry name" value="RHO"/>
    <property type="match status" value="1"/>
</dbReference>
<dbReference type="InterPro" id="IPR027417">
    <property type="entry name" value="P-loop_NTPase"/>
</dbReference>
<dbReference type="InParanoid" id="A7S7Y6"/>
<sequence>MEHTNDKQPLVLERKKEQLKCVIVGDGGVGKTSLLVSYMMDGFPNSYVPTAFDTYHVTVEVNKKLCMIEFCDTAGQEDFDALRPLCYSSADVFIVCFSVVSPTSFANVASKWIPEIREFQPKAPIILVGTHSDLKDCYKILTELSQQDSQPISVKKAEGLVKKTRCVCYVETSSVTQKNLKTVFDEAIISGYLPPKGGRTLDLRGCVCGVM</sequence>
<protein>
    <submittedName>
        <fullName evidence="3">Uncharacterized protein</fullName>
    </submittedName>
</protein>
<dbReference type="Gene3D" id="3.40.50.300">
    <property type="entry name" value="P-loop containing nucleotide triphosphate hydrolases"/>
    <property type="match status" value="1"/>
</dbReference>
<dbReference type="InterPro" id="IPR005225">
    <property type="entry name" value="Small_GTP-bd"/>
</dbReference>
<name>A7S7Y6_NEMVE</name>
<dbReference type="STRING" id="45351.A7S7Y6"/>
<accession>A7S7Y6</accession>